<reference evidence="8" key="1">
    <citation type="submission" date="2025-08" db="UniProtKB">
        <authorList>
            <consortium name="Ensembl"/>
        </authorList>
    </citation>
    <scope>IDENTIFICATION</scope>
</reference>
<evidence type="ECO:0000256" key="3">
    <source>
        <dbReference type="ARBA" id="ARBA00022763"/>
    </source>
</evidence>
<feature type="domain" description="BRCT" evidence="7">
    <location>
        <begin position="190"/>
        <end position="278"/>
    </location>
</feature>
<dbReference type="AlphaFoldDB" id="A0A8C4WWK1"/>
<dbReference type="GO" id="GO:0000012">
    <property type="term" value="P:single strand break repair"/>
    <property type="evidence" value="ECO:0007669"/>
    <property type="project" value="InterPro"/>
</dbReference>
<accession>A0A8C4WWK1</accession>
<evidence type="ECO:0000259" key="7">
    <source>
        <dbReference type="PROSITE" id="PS50172"/>
    </source>
</evidence>
<comment type="subcellular location">
    <subcellularLocation>
        <location evidence="1">Nucleus</location>
    </subcellularLocation>
</comment>
<evidence type="ECO:0000256" key="5">
    <source>
        <dbReference type="ARBA" id="ARBA00023242"/>
    </source>
</evidence>
<dbReference type="GeneTree" id="ENSGT00390000004140"/>
<dbReference type="InterPro" id="IPR001357">
    <property type="entry name" value="BRCT_dom"/>
</dbReference>
<keyword evidence="3" id="KW-0227">DNA damage</keyword>
<dbReference type="FunFam" id="3.40.50.10190:FF:000012">
    <property type="entry name" value="X-ray repair cross complementing 1"/>
    <property type="match status" value="1"/>
</dbReference>
<dbReference type="CDD" id="cd17707">
    <property type="entry name" value="BRCT_XRCC1_rpt2"/>
    <property type="match status" value="1"/>
</dbReference>
<dbReference type="PANTHER" id="PTHR11370">
    <property type="entry name" value="DNA-REPAIR PROTEIN XRCC1"/>
    <property type="match status" value="1"/>
</dbReference>
<evidence type="ECO:0000313" key="9">
    <source>
        <dbReference type="Proteomes" id="UP000694388"/>
    </source>
</evidence>
<proteinExistence type="predicted"/>
<protein>
    <submittedName>
        <fullName evidence="8">X-ray repair complementing defective repair in Chinese hamster cells 1</fullName>
    </submittedName>
</protein>
<sequence length="452" mass="50310">MQEILASEVALCTSEDHVCKAENLLARDVDKKWKCGSPCGKQASVILQFSKPQHIGCIEICNEGSAFVEVLVGKSATPEQDYQSLKFGLSYIKFYSSSDNEMKTPSLGSSNVRSPVALGKRKLEHAGVSSPPKKKQSTLNFEKTSSPLLKEKSGENKSPQSAKAAKKELWSSPSTASASATPKPTSQPQEIGDILKGVVFVLSGFQNPFRAEIRDKAVSMGAKYMPDWGPNCTHLICAFANTPKYQHVKSQGGCIVRKDWVIACHKTKQKLPSKRYLFVGVESSSEDDDESIEAQKTVEEEQDDVNNEQSSDSNGKTHRKQEVDPEKDPYEGTTDENTDNEAMEMDGIDDSELSIPELPDFFTGKHFLLYGTFPGNEGRMLYRYITAFNGTTEEYMNENVNFVISAQPWDDNFYEALTENPHLAFVKPQWIYSCNKKGRSLPHQPFVVVPQE</sequence>
<organism evidence="8 9">
    <name type="scientific">Eptatretus burgeri</name>
    <name type="common">Inshore hagfish</name>
    <dbReference type="NCBI Taxonomy" id="7764"/>
    <lineage>
        <taxon>Eukaryota</taxon>
        <taxon>Metazoa</taxon>
        <taxon>Chordata</taxon>
        <taxon>Craniata</taxon>
        <taxon>Vertebrata</taxon>
        <taxon>Cyclostomata</taxon>
        <taxon>Myxini</taxon>
        <taxon>Myxiniformes</taxon>
        <taxon>Myxinidae</taxon>
        <taxon>Eptatretinae</taxon>
        <taxon>Eptatretus</taxon>
    </lineage>
</organism>
<dbReference type="Gene3D" id="2.60.120.260">
    <property type="entry name" value="Galactose-binding domain-like"/>
    <property type="match status" value="1"/>
</dbReference>
<dbReference type="InterPro" id="IPR002706">
    <property type="entry name" value="Xrcc1_N"/>
</dbReference>
<dbReference type="InterPro" id="IPR036420">
    <property type="entry name" value="BRCT_dom_sf"/>
</dbReference>
<keyword evidence="5" id="KW-0539">Nucleus</keyword>
<dbReference type="GO" id="GO:0003684">
    <property type="term" value="F:damaged DNA binding"/>
    <property type="evidence" value="ECO:0007669"/>
    <property type="project" value="InterPro"/>
</dbReference>
<keyword evidence="2" id="KW-0677">Repeat</keyword>
<feature type="compositionally biased region" description="Acidic residues" evidence="6">
    <location>
        <begin position="333"/>
        <end position="342"/>
    </location>
</feature>
<dbReference type="Pfam" id="PF01834">
    <property type="entry name" value="XRCC1_N"/>
    <property type="match status" value="1"/>
</dbReference>
<evidence type="ECO:0000256" key="1">
    <source>
        <dbReference type="ARBA" id="ARBA00004123"/>
    </source>
</evidence>
<evidence type="ECO:0000256" key="2">
    <source>
        <dbReference type="ARBA" id="ARBA00022737"/>
    </source>
</evidence>
<feature type="region of interest" description="Disordered" evidence="6">
    <location>
        <begin position="123"/>
        <end position="189"/>
    </location>
</feature>
<dbReference type="Pfam" id="PF00533">
    <property type="entry name" value="BRCT"/>
    <property type="match status" value="2"/>
</dbReference>
<dbReference type="FunFam" id="3.40.50.10190:FF:000008">
    <property type="entry name" value="X-ray repair cross complementing 1"/>
    <property type="match status" value="1"/>
</dbReference>
<evidence type="ECO:0000256" key="6">
    <source>
        <dbReference type="SAM" id="MobiDB-lite"/>
    </source>
</evidence>
<feature type="compositionally biased region" description="Polar residues" evidence="6">
    <location>
        <begin position="137"/>
        <end position="147"/>
    </location>
</feature>
<feature type="compositionally biased region" description="Basic and acidic residues" evidence="6">
    <location>
        <begin position="320"/>
        <end position="330"/>
    </location>
</feature>
<dbReference type="GO" id="GO:0005634">
    <property type="term" value="C:nucleus"/>
    <property type="evidence" value="ECO:0007669"/>
    <property type="project" value="UniProtKB-SubCell"/>
</dbReference>
<reference evidence="8" key="2">
    <citation type="submission" date="2025-09" db="UniProtKB">
        <authorList>
            <consortium name="Ensembl"/>
        </authorList>
    </citation>
    <scope>IDENTIFICATION</scope>
</reference>
<dbReference type="CDD" id="cd17725">
    <property type="entry name" value="BRCT_XRCC1_rpt1"/>
    <property type="match status" value="1"/>
</dbReference>
<evidence type="ECO:0000313" key="8">
    <source>
        <dbReference type="Ensembl" id="ENSEBUP00000016025.1"/>
    </source>
</evidence>
<dbReference type="SMART" id="SM00292">
    <property type="entry name" value="BRCT"/>
    <property type="match status" value="2"/>
</dbReference>
<dbReference type="GO" id="GO:0006284">
    <property type="term" value="P:base-excision repair"/>
    <property type="evidence" value="ECO:0007669"/>
    <property type="project" value="InterPro"/>
</dbReference>
<dbReference type="InterPro" id="IPR045080">
    <property type="entry name" value="BRCT_XRCC1_rpt1"/>
</dbReference>
<evidence type="ECO:0000256" key="4">
    <source>
        <dbReference type="ARBA" id="ARBA00023204"/>
    </source>
</evidence>
<dbReference type="PANTHER" id="PTHR11370:SF5">
    <property type="entry name" value="DNA REPAIR PROTEIN XRCC1"/>
    <property type="match status" value="1"/>
</dbReference>
<name>A0A8C4WWK1_EPTBU</name>
<feature type="region of interest" description="Disordered" evidence="6">
    <location>
        <begin position="287"/>
        <end position="342"/>
    </location>
</feature>
<feature type="domain" description="BRCT" evidence="7">
    <location>
        <begin position="357"/>
        <end position="448"/>
    </location>
</feature>
<dbReference type="SUPFAM" id="SSF52113">
    <property type="entry name" value="BRCT domain"/>
    <property type="match status" value="2"/>
</dbReference>
<feature type="compositionally biased region" description="Low complexity" evidence="6">
    <location>
        <begin position="171"/>
        <end position="186"/>
    </location>
</feature>
<dbReference type="Ensembl" id="ENSEBUT00000016600.1">
    <property type="protein sequence ID" value="ENSEBUP00000016025.1"/>
    <property type="gene ID" value="ENSEBUG00000010045.1"/>
</dbReference>
<keyword evidence="4" id="KW-0234">DNA repair</keyword>
<dbReference type="Proteomes" id="UP000694388">
    <property type="component" value="Unplaced"/>
</dbReference>
<dbReference type="PROSITE" id="PS50172">
    <property type="entry name" value="BRCT"/>
    <property type="match status" value="2"/>
</dbReference>
<dbReference type="SUPFAM" id="SSF49785">
    <property type="entry name" value="Galactose-binding domain-like"/>
    <property type="match status" value="1"/>
</dbReference>
<keyword evidence="9" id="KW-1185">Reference proteome</keyword>
<dbReference type="Gene3D" id="3.40.50.10190">
    <property type="entry name" value="BRCT domain"/>
    <property type="match status" value="2"/>
</dbReference>
<dbReference type="InterPro" id="IPR008979">
    <property type="entry name" value="Galactose-bd-like_sf"/>
</dbReference>
<dbReference type="GO" id="GO:0006303">
    <property type="term" value="P:double-strand break repair via nonhomologous end joining"/>
    <property type="evidence" value="ECO:0007669"/>
    <property type="project" value="InterPro"/>
</dbReference>